<keyword evidence="1" id="KW-0732">Signal</keyword>
<dbReference type="RefSeq" id="WP_229415125.1">
    <property type="nucleotide sequence ID" value="NZ_JSAB01000448.1"/>
</dbReference>
<evidence type="ECO:0000313" key="3">
    <source>
        <dbReference type="Proteomes" id="UP000283254"/>
    </source>
</evidence>
<accession>A0A422QD88</accession>
<gene>
    <name evidence="2" type="ORF">NM04_26270</name>
</gene>
<comment type="caution">
    <text evidence="2">The sequence shown here is derived from an EMBL/GenBank/DDBJ whole genome shotgun (WGS) entry which is preliminary data.</text>
</comment>
<feature type="chain" id="PRO_5019053897" description="DUF4424 domain-containing protein" evidence="1">
    <location>
        <begin position="24"/>
        <end position="263"/>
    </location>
</feature>
<feature type="signal peptide" evidence="1">
    <location>
        <begin position="1"/>
        <end position="23"/>
    </location>
</feature>
<dbReference type="PROSITE" id="PS51257">
    <property type="entry name" value="PROKAR_LIPOPROTEIN"/>
    <property type="match status" value="1"/>
</dbReference>
<protein>
    <recommendedName>
        <fullName evidence="4">DUF4424 domain-containing protein</fullName>
    </recommendedName>
</protein>
<dbReference type="Proteomes" id="UP000283254">
    <property type="component" value="Unassembled WGS sequence"/>
</dbReference>
<sequence length="263" mass="28763">MRAILLMTIGAALGCGVPGAAGAGENSAPGNPGTIHVNAVRDAEARKYKVIVAGMDAFEKHRRLAPAVDALRFRVERRRQADTGLAPVARLEGDEGFVLPLLLDAEGEILMPRSEPALDANSELVLNQKRRDYRIEPSVRTPGLPEHVRRLGDLRLECQVRVAMAKEEIGLMWTLTINSLLLSSDWCGFMKDKKARFTYRAAHTIGKAYLEDGARSGNIEFSGKTYSVPLYDSRWSDDALIQFEFAPATGITGTADETPRTGP</sequence>
<dbReference type="AlphaFoldDB" id="A0A422QD88"/>
<evidence type="ECO:0000313" key="2">
    <source>
        <dbReference type="EMBL" id="RNF27869.1"/>
    </source>
</evidence>
<keyword evidence="3" id="KW-1185">Reference proteome</keyword>
<name>A0A422QD88_9BURK</name>
<proteinExistence type="predicted"/>
<dbReference type="EMBL" id="JSAB01000448">
    <property type="protein sequence ID" value="RNF27869.1"/>
    <property type="molecule type" value="Genomic_DNA"/>
</dbReference>
<organism evidence="2 3">
    <name type="scientific">Massilia aurea</name>
    <dbReference type="NCBI Taxonomy" id="373040"/>
    <lineage>
        <taxon>Bacteria</taxon>
        <taxon>Pseudomonadati</taxon>
        <taxon>Pseudomonadota</taxon>
        <taxon>Betaproteobacteria</taxon>
        <taxon>Burkholderiales</taxon>
        <taxon>Oxalobacteraceae</taxon>
        <taxon>Telluria group</taxon>
        <taxon>Massilia</taxon>
    </lineage>
</organism>
<evidence type="ECO:0008006" key="4">
    <source>
        <dbReference type="Google" id="ProtNLM"/>
    </source>
</evidence>
<evidence type="ECO:0000256" key="1">
    <source>
        <dbReference type="SAM" id="SignalP"/>
    </source>
</evidence>
<reference evidence="2" key="1">
    <citation type="submission" date="2014-10" db="EMBL/GenBank/DDBJ databases">
        <title>Massilia sp. genome.</title>
        <authorList>
            <person name="Xu B."/>
            <person name="Dai L."/>
            <person name="Huang Z."/>
        </authorList>
    </citation>
    <scope>NUCLEOTIDE SEQUENCE [LARGE SCALE GENOMIC DNA]</scope>
    <source>
        <strain evidence="2">CFS-1</strain>
    </source>
</reference>